<dbReference type="Pfam" id="PF08790">
    <property type="entry name" value="zf-LYAR"/>
    <property type="match status" value="1"/>
</dbReference>
<keyword evidence="11" id="KW-1185">Reference proteome</keyword>
<sequence length="440" mass="49429">MVSFSCEGCGDVLTKKKLDAHHRQCRGSSFTCLDCMTHFRGTEYRLHTSCISEDQKYQGALYKGKETKEDKRKAKISESISSKSRKAYVEDADDADTGKTITIVDPPPAAPDPPSAIAEPINVFDFLVTGDTPNASTTSLAPQVGMKMVNNAPSIFGGSRASSEKAADHDSLFEQQGYTYGSEPLTTIKEKRETEYFTPAPKHQHNDSQTSLYGLDNPSRKSTDKKRKRLQVEELDLTEAHRLSQEPDIVMAEAPNAPILHSGLTGGLGRLLSKSKFPPSPEYSNGDPSPPSPVKRPKQILAKEKDRGRKTVSRTGSGQLVRIRKRRTSDESRPRKQHRSHHSPERHSHPKRKAIEYQPRPRADDSQQLVVYKSRAELFMSFVNKGPDSEHGYSMHKALKRYHRERSEQGLGLDKVDEEKELFKGLRLKKNERGEVVVFF</sequence>
<accession>A0ABR4AN33</accession>
<evidence type="ECO:0000256" key="5">
    <source>
        <dbReference type="ARBA" id="ARBA00022833"/>
    </source>
</evidence>
<dbReference type="InterPro" id="IPR014898">
    <property type="entry name" value="Znf_C2H2_LYAR"/>
</dbReference>
<dbReference type="Proteomes" id="UP001590950">
    <property type="component" value="Unassembled WGS sequence"/>
</dbReference>
<proteinExistence type="predicted"/>
<keyword evidence="5" id="KW-0862">Zinc</keyword>
<evidence type="ECO:0000313" key="10">
    <source>
        <dbReference type="EMBL" id="KAL2046236.1"/>
    </source>
</evidence>
<feature type="region of interest" description="Disordered" evidence="8">
    <location>
        <begin position="197"/>
        <end position="230"/>
    </location>
</feature>
<evidence type="ECO:0000256" key="8">
    <source>
        <dbReference type="SAM" id="MobiDB-lite"/>
    </source>
</evidence>
<keyword evidence="3" id="KW-0677">Repeat</keyword>
<dbReference type="PANTHER" id="PTHR13100">
    <property type="entry name" value="CELL GROWTH-REGULATING NUCLEOLAR PROTEIN LYAR"/>
    <property type="match status" value="1"/>
</dbReference>
<organism evidence="10 11">
    <name type="scientific">Stereocaulon virgatum</name>
    <dbReference type="NCBI Taxonomy" id="373712"/>
    <lineage>
        <taxon>Eukaryota</taxon>
        <taxon>Fungi</taxon>
        <taxon>Dikarya</taxon>
        <taxon>Ascomycota</taxon>
        <taxon>Pezizomycotina</taxon>
        <taxon>Lecanoromycetes</taxon>
        <taxon>OSLEUM clade</taxon>
        <taxon>Lecanoromycetidae</taxon>
        <taxon>Lecanorales</taxon>
        <taxon>Lecanorineae</taxon>
        <taxon>Stereocaulaceae</taxon>
        <taxon>Stereocaulon</taxon>
    </lineage>
</organism>
<feature type="domain" description="Zinc finger C2H2 LYAR-type" evidence="9">
    <location>
        <begin position="30"/>
        <end position="57"/>
    </location>
</feature>
<feature type="compositionally biased region" description="Basic and acidic residues" evidence="8">
    <location>
        <begin position="342"/>
        <end position="365"/>
    </location>
</feature>
<comment type="subcellular location">
    <subcellularLocation>
        <location evidence="1">Nucleus</location>
    </subcellularLocation>
</comment>
<evidence type="ECO:0000256" key="6">
    <source>
        <dbReference type="ARBA" id="ARBA00023242"/>
    </source>
</evidence>
<comment type="caution">
    <text evidence="10">The sequence shown here is derived from an EMBL/GenBank/DDBJ whole genome shotgun (WGS) entry which is preliminary data.</text>
</comment>
<dbReference type="PROSITE" id="PS51804">
    <property type="entry name" value="ZF_C2HC_LYAR"/>
    <property type="match status" value="2"/>
</dbReference>
<dbReference type="Gene3D" id="3.30.1490.490">
    <property type="match status" value="1"/>
</dbReference>
<protein>
    <recommendedName>
        <fullName evidence="9">Zinc finger C2H2 LYAR-type domain-containing protein</fullName>
    </recommendedName>
</protein>
<evidence type="ECO:0000256" key="7">
    <source>
        <dbReference type="PROSITE-ProRule" id="PRU01145"/>
    </source>
</evidence>
<feature type="region of interest" description="Disordered" evidence="8">
    <location>
        <begin position="270"/>
        <end position="366"/>
    </location>
</feature>
<keyword evidence="6" id="KW-0539">Nucleus</keyword>
<dbReference type="EMBL" id="JBEFKJ010000004">
    <property type="protein sequence ID" value="KAL2046236.1"/>
    <property type="molecule type" value="Genomic_DNA"/>
</dbReference>
<evidence type="ECO:0000256" key="3">
    <source>
        <dbReference type="ARBA" id="ARBA00022737"/>
    </source>
</evidence>
<evidence type="ECO:0000313" key="11">
    <source>
        <dbReference type="Proteomes" id="UP001590950"/>
    </source>
</evidence>
<reference evidence="10 11" key="1">
    <citation type="submission" date="2024-09" db="EMBL/GenBank/DDBJ databases">
        <title>Rethinking Asexuality: The Enigmatic Case of Functional Sexual Genes in Lepraria (Stereocaulaceae).</title>
        <authorList>
            <person name="Doellman M."/>
            <person name="Sun Y."/>
            <person name="Barcenas-Pena A."/>
            <person name="Lumbsch H.T."/>
            <person name="Grewe F."/>
        </authorList>
    </citation>
    <scope>NUCLEOTIDE SEQUENCE [LARGE SCALE GENOMIC DNA]</scope>
    <source>
        <strain evidence="10 11">Mercado 3170</strain>
    </source>
</reference>
<evidence type="ECO:0000256" key="4">
    <source>
        <dbReference type="ARBA" id="ARBA00022771"/>
    </source>
</evidence>
<keyword evidence="2" id="KW-0479">Metal-binding</keyword>
<name>A0ABR4AN33_9LECA</name>
<evidence type="ECO:0000259" key="9">
    <source>
        <dbReference type="Pfam" id="PF08790"/>
    </source>
</evidence>
<dbReference type="PANTHER" id="PTHR13100:SF10">
    <property type="entry name" value="CELL GROWTH-REGULATING NUCLEOLAR PROTEIN"/>
    <property type="match status" value="1"/>
</dbReference>
<keyword evidence="4 7" id="KW-0863">Zinc-finger</keyword>
<dbReference type="InterPro" id="IPR039999">
    <property type="entry name" value="LYAR"/>
</dbReference>
<dbReference type="SUPFAM" id="SSF57667">
    <property type="entry name" value="beta-beta-alpha zinc fingers"/>
    <property type="match status" value="2"/>
</dbReference>
<evidence type="ECO:0000256" key="1">
    <source>
        <dbReference type="ARBA" id="ARBA00004123"/>
    </source>
</evidence>
<gene>
    <name evidence="10" type="ORF">N7G274_001683</name>
</gene>
<evidence type="ECO:0000256" key="2">
    <source>
        <dbReference type="ARBA" id="ARBA00022723"/>
    </source>
</evidence>
<dbReference type="InterPro" id="IPR036236">
    <property type="entry name" value="Znf_C2H2_sf"/>
</dbReference>